<evidence type="ECO:0000313" key="3">
    <source>
        <dbReference type="EMBL" id="REF37516.1"/>
    </source>
</evidence>
<evidence type="ECO:0000313" key="4">
    <source>
        <dbReference type="Proteomes" id="UP000256485"/>
    </source>
</evidence>
<feature type="transmembrane region" description="Helical" evidence="2">
    <location>
        <begin position="80"/>
        <end position="103"/>
    </location>
</feature>
<reference evidence="3 4" key="1">
    <citation type="submission" date="2018-08" db="EMBL/GenBank/DDBJ databases">
        <title>Sequencing the genomes of 1000 actinobacteria strains.</title>
        <authorList>
            <person name="Klenk H.-P."/>
        </authorList>
    </citation>
    <scope>NUCLEOTIDE SEQUENCE [LARGE SCALE GENOMIC DNA]</scope>
    <source>
        <strain evidence="3 4">DSM 22891</strain>
    </source>
</reference>
<dbReference type="EMBL" id="QTUC01000001">
    <property type="protein sequence ID" value="REF37516.1"/>
    <property type="molecule type" value="Genomic_DNA"/>
</dbReference>
<accession>A0A3D9V897</accession>
<feature type="compositionally biased region" description="Polar residues" evidence="1">
    <location>
        <begin position="401"/>
        <end position="423"/>
    </location>
</feature>
<dbReference type="AlphaFoldDB" id="A0A3D9V897"/>
<dbReference type="Proteomes" id="UP000256485">
    <property type="component" value="Unassembled WGS sequence"/>
</dbReference>
<comment type="caution">
    <text evidence="3">The sequence shown here is derived from an EMBL/GenBank/DDBJ whole genome shotgun (WGS) entry which is preliminary data.</text>
</comment>
<dbReference type="RefSeq" id="WP_147304716.1">
    <property type="nucleotide sequence ID" value="NZ_QTUC01000001.1"/>
</dbReference>
<feature type="transmembrane region" description="Helical" evidence="2">
    <location>
        <begin position="131"/>
        <end position="151"/>
    </location>
</feature>
<feature type="compositionally biased region" description="Polar residues" evidence="1">
    <location>
        <begin position="277"/>
        <end position="311"/>
    </location>
</feature>
<feature type="region of interest" description="Disordered" evidence="1">
    <location>
        <begin position="181"/>
        <end position="200"/>
    </location>
</feature>
<protein>
    <submittedName>
        <fullName evidence="3">Uncharacterized protein</fullName>
    </submittedName>
</protein>
<feature type="compositionally biased region" description="Basic and acidic residues" evidence="1">
    <location>
        <begin position="391"/>
        <end position="400"/>
    </location>
</feature>
<feature type="compositionally biased region" description="Low complexity" evidence="1">
    <location>
        <begin position="217"/>
        <end position="276"/>
    </location>
</feature>
<feature type="transmembrane region" description="Helical" evidence="2">
    <location>
        <begin position="12"/>
        <end position="34"/>
    </location>
</feature>
<keyword evidence="2" id="KW-0812">Transmembrane</keyword>
<name>A0A3D9V897_THECX</name>
<sequence>MVSEKTKPHRELLAWVLVGASVVLGGVAVSRLFLDGDFTDKAYVFQDWFASPVLVGMLVVAVVVVTHLGEPTPNGRVLTLVALVVLALLGVLALVTAGVALGADVADISNSNGLAVFHRGAGKWAAFVQQLGYLAVLGGAGFFIVTTYRALPAPTPQTPAMPQGGPAGQFGSFGQFGGFGAAAPDQGRQPSPTDYAARQQQGYPQPDYAQQGYAQGYAAGTPGQESYGAGQGYGQPAQGQHAGYQQPYPGQDYGQQAGYQQQPYPGQEYGQPDYGQHQQYNPYAGYDQTQQVYSPDQNQQPYGQEPTQSFGQYAYGGASFSSPNQPYGQPAGQQYAGGQDFGTYGQAYGQPQQTDSDQTQFLRSDAVPGQGEGDRAGDDNALGRELSASEPHGDSTRSADSESSTGDRGSGDTNQSWWSQPPR</sequence>
<keyword evidence="4" id="KW-1185">Reference proteome</keyword>
<feature type="compositionally biased region" description="Polar residues" evidence="1">
    <location>
        <begin position="349"/>
        <end position="362"/>
    </location>
</feature>
<evidence type="ECO:0000256" key="1">
    <source>
        <dbReference type="SAM" id="MobiDB-lite"/>
    </source>
</evidence>
<evidence type="ECO:0000256" key="2">
    <source>
        <dbReference type="SAM" id="Phobius"/>
    </source>
</evidence>
<feature type="transmembrane region" description="Helical" evidence="2">
    <location>
        <begin position="49"/>
        <end position="68"/>
    </location>
</feature>
<feature type="region of interest" description="Disordered" evidence="1">
    <location>
        <begin position="217"/>
        <end position="423"/>
    </location>
</feature>
<feature type="compositionally biased region" description="Low complexity" evidence="1">
    <location>
        <begin position="325"/>
        <end position="338"/>
    </location>
</feature>
<proteinExistence type="predicted"/>
<organism evidence="3 4">
    <name type="scientific">Thermasporomyces composti</name>
    <dbReference type="NCBI Taxonomy" id="696763"/>
    <lineage>
        <taxon>Bacteria</taxon>
        <taxon>Bacillati</taxon>
        <taxon>Actinomycetota</taxon>
        <taxon>Actinomycetes</taxon>
        <taxon>Propionibacteriales</taxon>
        <taxon>Nocardioidaceae</taxon>
        <taxon>Thermasporomyces</taxon>
    </lineage>
</organism>
<keyword evidence="2" id="KW-1133">Transmembrane helix</keyword>
<feature type="compositionally biased region" description="Basic and acidic residues" evidence="1">
    <location>
        <begin position="372"/>
        <end position="382"/>
    </location>
</feature>
<gene>
    <name evidence="3" type="ORF">DFJ64_2960</name>
</gene>
<keyword evidence="2" id="KW-0472">Membrane</keyword>